<evidence type="ECO:0000313" key="2">
    <source>
        <dbReference type="EMBL" id="GAI19274.1"/>
    </source>
</evidence>
<evidence type="ECO:0000256" key="1">
    <source>
        <dbReference type="SAM" id="Phobius"/>
    </source>
</evidence>
<organism evidence="2">
    <name type="scientific">marine sediment metagenome</name>
    <dbReference type="NCBI Taxonomy" id="412755"/>
    <lineage>
        <taxon>unclassified sequences</taxon>
        <taxon>metagenomes</taxon>
        <taxon>ecological metagenomes</taxon>
    </lineage>
</organism>
<name>X1NKR2_9ZZZZ</name>
<dbReference type="AlphaFoldDB" id="X1NKR2"/>
<keyword evidence="1" id="KW-1133">Transmembrane helix</keyword>
<protein>
    <submittedName>
        <fullName evidence="2">Uncharacterized protein</fullName>
    </submittedName>
</protein>
<sequence length="39" mass="4470">MPVHHLCFQRAASSNYDVVPVFPYILILIFLVLPLEKVS</sequence>
<dbReference type="EMBL" id="BARV01022321">
    <property type="protein sequence ID" value="GAI19274.1"/>
    <property type="molecule type" value="Genomic_DNA"/>
</dbReference>
<feature type="non-terminal residue" evidence="2">
    <location>
        <position position="39"/>
    </location>
</feature>
<feature type="transmembrane region" description="Helical" evidence="1">
    <location>
        <begin position="18"/>
        <end position="35"/>
    </location>
</feature>
<keyword evidence="1" id="KW-0812">Transmembrane</keyword>
<accession>X1NKR2</accession>
<comment type="caution">
    <text evidence="2">The sequence shown here is derived from an EMBL/GenBank/DDBJ whole genome shotgun (WGS) entry which is preliminary data.</text>
</comment>
<reference evidence="2" key="1">
    <citation type="journal article" date="2014" name="Front. Microbiol.">
        <title>High frequency of phylogenetically diverse reductive dehalogenase-homologous genes in deep subseafloor sedimentary metagenomes.</title>
        <authorList>
            <person name="Kawai M."/>
            <person name="Futagami T."/>
            <person name="Toyoda A."/>
            <person name="Takaki Y."/>
            <person name="Nishi S."/>
            <person name="Hori S."/>
            <person name="Arai W."/>
            <person name="Tsubouchi T."/>
            <person name="Morono Y."/>
            <person name="Uchiyama I."/>
            <person name="Ito T."/>
            <person name="Fujiyama A."/>
            <person name="Inagaki F."/>
            <person name="Takami H."/>
        </authorList>
    </citation>
    <scope>NUCLEOTIDE SEQUENCE</scope>
    <source>
        <strain evidence="2">Expedition CK06-06</strain>
    </source>
</reference>
<proteinExistence type="predicted"/>
<gene>
    <name evidence="2" type="ORF">S06H3_36819</name>
</gene>
<keyword evidence="1" id="KW-0472">Membrane</keyword>